<comment type="subcellular location">
    <subcellularLocation>
        <location evidence="1">Cytoplasm</location>
    </subcellularLocation>
</comment>
<dbReference type="InterPro" id="IPR001001">
    <property type="entry name" value="DNA_polIII_beta"/>
</dbReference>
<gene>
    <name evidence="10" type="ORF">S06H3_61079</name>
</gene>
<feature type="domain" description="DNA polymerase III beta sliding clamp N-terminal" evidence="9">
    <location>
        <begin position="1"/>
        <end position="56"/>
    </location>
</feature>
<protein>
    <recommendedName>
        <fullName evidence="9">DNA polymerase III beta sliding clamp N-terminal domain-containing protein</fullName>
    </recommendedName>
</protein>
<dbReference type="InterPro" id="IPR046938">
    <property type="entry name" value="DNA_clamp_sf"/>
</dbReference>
<dbReference type="GO" id="GO:0006271">
    <property type="term" value="P:DNA strand elongation involved in DNA replication"/>
    <property type="evidence" value="ECO:0007669"/>
    <property type="project" value="TreeGrafter"/>
</dbReference>
<dbReference type="Gene3D" id="3.10.150.10">
    <property type="entry name" value="DNA Polymerase III, subunit A, domain 2"/>
    <property type="match status" value="1"/>
</dbReference>
<keyword evidence="3" id="KW-0963">Cytoplasm</keyword>
<dbReference type="Pfam" id="PF00712">
    <property type="entry name" value="DNA_pol3_beta"/>
    <property type="match status" value="1"/>
</dbReference>
<name>X1P0Y9_9ZZZZ</name>
<feature type="non-terminal residue" evidence="10">
    <location>
        <position position="59"/>
    </location>
</feature>
<reference evidence="10" key="1">
    <citation type="journal article" date="2014" name="Front. Microbiol.">
        <title>High frequency of phylogenetically diverse reductive dehalogenase-homologous genes in deep subseafloor sedimentary metagenomes.</title>
        <authorList>
            <person name="Kawai M."/>
            <person name="Futagami T."/>
            <person name="Toyoda A."/>
            <person name="Takaki Y."/>
            <person name="Nishi S."/>
            <person name="Hori S."/>
            <person name="Arai W."/>
            <person name="Tsubouchi T."/>
            <person name="Morono Y."/>
            <person name="Uchiyama I."/>
            <person name="Ito T."/>
            <person name="Fujiyama A."/>
            <person name="Inagaki F."/>
            <person name="Takami H."/>
        </authorList>
    </citation>
    <scope>NUCLEOTIDE SEQUENCE</scope>
    <source>
        <strain evidence="10">Expedition CK06-06</strain>
    </source>
</reference>
<evidence type="ECO:0000256" key="4">
    <source>
        <dbReference type="ARBA" id="ARBA00022679"/>
    </source>
</evidence>
<comment type="caution">
    <text evidence="10">The sequence shown here is derived from an EMBL/GenBank/DDBJ whole genome shotgun (WGS) entry which is preliminary data.</text>
</comment>
<dbReference type="EMBL" id="BARV01039967">
    <property type="protein sequence ID" value="GAI49538.1"/>
    <property type="molecule type" value="Genomic_DNA"/>
</dbReference>
<dbReference type="GO" id="GO:0009360">
    <property type="term" value="C:DNA polymerase III complex"/>
    <property type="evidence" value="ECO:0007669"/>
    <property type="project" value="InterPro"/>
</dbReference>
<evidence type="ECO:0000256" key="8">
    <source>
        <dbReference type="ARBA" id="ARBA00023125"/>
    </source>
</evidence>
<dbReference type="GO" id="GO:0003677">
    <property type="term" value="F:DNA binding"/>
    <property type="evidence" value="ECO:0007669"/>
    <property type="project" value="UniProtKB-KW"/>
</dbReference>
<evidence type="ECO:0000256" key="5">
    <source>
        <dbReference type="ARBA" id="ARBA00022695"/>
    </source>
</evidence>
<proteinExistence type="inferred from homology"/>
<dbReference type="AlphaFoldDB" id="X1P0Y9"/>
<keyword evidence="7" id="KW-0239">DNA-directed DNA polymerase</keyword>
<keyword evidence="4" id="KW-0808">Transferase</keyword>
<evidence type="ECO:0000259" key="9">
    <source>
        <dbReference type="Pfam" id="PF00712"/>
    </source>
</evidence>
<comment type="similarity">
    <text evidence="2">Belongs to the beta sliding clamp family.</text>
</comment>
<dbReference type="GO" id="GO:0008408">
    <property type="term" value="F:3'-5' exonuclease activity"/>
    <property type="evidence" value="ECO:0007669"/>
    <property type="project" value="InterPro"/>
</dbReference>
<evidence type="ECO:0000256" key="3">
    <source>
        <dbReference type="ARBA" id="ARBA00022490"/>
    </source>
</evidence>
<dbReference type="InterPro" id="IPR022634">
    <property type="entry name" value="DNA_polIII_beta_N"/>
</dbReference>
<keyword evidence="5" id="KW-0548">Nucleotidyltransferase</keyword>
<dbReference type="GO" id="GO:0003887">
    <property type="term" value="F:DNA-directed DNA polymerase activity"/>
    <property type="evidence" value="ECO:0007669"/>
    <property type="project" value="UniProtKB-KW"/>
</dbReference>
<accession>X1P0Y9</accession>
<sequence length="59" mass="6508">MKFSIQKKDIFAELQLLHGIVEQRNTMPILANILVSASGSEVELKGTDLEVGLKTHFPA</sequence>
<keyword evidence="8" id="KW-0238">DNA-binding</keyword>
<dbReference type="PANTHER" id="PTHR30478:SF0">
    <property type="entry name" value="BETA SLIDING CLAMP"/>
    <property type="match status" value="1"/>
</dbReference>
<evidence type="ECO:0000256" key="7">
    <source>
        <dbReference type="ARBA" id="ARBA00022932"/>
    </source>
</evidence>
<organism evidence="10">
    <name type="scientific">marine sediment metagenome</name>
    <dbReference type="NCBI Taxonomy" id="412755"/>
    <lineage>
        <taxon>unclassified sequences</taxon>
        <taxon>metagenomes</taxon>
        <taxon>ecological metagenomes</taxon>
    </lineage>
</organism>
<keyword evidence="6" id="KW-0235">DNA replication</keyword>
<dbReference type="PANTHER" id="PTHR30478">
    <property type="entry name" value="DNA POLYMERASE III SUBUNIT BETA"/>
    <property type="match status" value="1"/>
</dbReference>
<evidence type="ECO:0000256" key="1">
    <source>
        <dbReference type="ARBA" id="ARBA00004496"/>
    </source>
</evidence>
<dbReference type="SUPFAM" id="SSF55979">
    <property type="entry name" value="DNA clamp"/>
    <property type="match status" value="1"/>
</dbReference>
<evidence type="ECO:0000256" key="2">
    <source>
        <dbReference type="ARBA" id="ARBA00010752"/>
    </source>
</evidence>
<evidence type="ECO:0000313" key="10">
    <source>
        <dbReference type="EMBL" id="GAI49538.1"/>
    </source>
</evidence>
<dbReference type="GO" id="GO:0005737">
    <property type="term" value="C:cytoplasm"/>
    <property type="evidence" value="ECO:0007669"/>
    <property type="project" value="UniProtKB-SubCell"/>
</dbReference>
<evidence type="ECO:0000256" key="6">
    <source>
        <dbReference type="ARBA" id="ARBA00022705"/>
    </source>
</evidence>